<dbReference type="Proteomes" id="UP000662931">
    <property type="component" value="Chromosome 3"/>
</dbReference>
<evidence type="ECO:0000313" key="11">
    <source>
        <dbReference type="EMBL" id="QPG75599.1"/>
    </source>
</evidence>
<dbReference type="AlphaFoldDB" id="A0A875S7B1"/>
<evidence type="ECO:0000256" key="9">
    <source>
        <dbReference type="ARBA" id="ARBA00025191"/>
    </source>
</evidence>
<evidence type="ECO:0000256" key="3">
    <source>
        <dbReference type="ARBA" id="ARBA00022692"/>
    </source>
</evidence>
<evidence type="ECO:0000256" key="6">
    <source>
        <dbReference type="ARBA" id="ARBA00022989"/>
    </source>
</evidence>
<keyword evidence="12" id="KW-1185">Reference proteome</keyword>
<protein>
    <submittedName>
        <fullName evidence="11">Uncharacterized protein</fullName>
    </submittedName>
</protein>
<feature type="transmembrane region" description="Helical" evidence="10">
    <location>
        <begin position="6"/>
        <end position="26"/>
    </location>
</feature>
<sequence length="488" mass="55349">MGNFIWIFIGTTTFVGLIIFLGNLVMGGEINKKFVRKLITLDNNLNIDVSDPGFKATWKDGMIKFHNVKVRSNKDNNVEYVFDVNTINLTLSLNKWLDGHGLIKDMNISGLTGEIQFPDDQHFIDMSFDDSYILNGFKLNDSHIMMKGKMFKKPFELNIFTCEMEKLRRPWFLYDFLNADALSGSFNGSLFTLHKRQNRYAHFVGMDSDEHENNPWKKITRVRINQMDLKDVFTDESKLNWITSGKAELTVDVMLPNEEMSEVKKGSLWERVVAGSKRVVEGSESVVAGSQSVVEKAGRTTPKYVVMDFKVSLYDLRASSPKKIPRSSLTNAPYISEDDLQSLITFINDKKFGLASGSSNDEADTDRIEGDTDVSPFVGDNTIPPLKFRVVQNLQTFNYIDFPSMISLCSKPVENRSELGEKQLVSFVHTNQFIDSLMSEALSLLLLYKEETRLNLIRKYSQRSGVQIFFNNSAVGNLLLVGLGSFVI</sequence>
<dbReference type="GeneID" id="62196357"/>
<evidence type="ECO:0000256" key="5">
    <source>
        <dbReference type="ARBA" id="ARBA00022946"/>
    </source>
</evidence>
<dbReference type="RefSeq" id="XP_038779164.1">
    <property type="nucleotide sequence ID" value="XM_038923236.1"/>
</dbReference>
<dbReference type="Pfam" id="PF08118">
    <property type="entry name" value="MDM31_MDM32"/>
    <property type="match status" value="1"/>
</dbReference>
<evidence type="ECO:0000256" key="8">
    <source>
        <dbReference type="ARBA" id="ARBA00023136"/>
    </source>
</evidence>
<dbReference type="PANTHER" id="PTHR31068:SF0">
    <property type="entry name" value="MITOCHONDRIAL DISTRIBUTION AND MORPHOLOGY PROTEIN 31"/>
    <property type="match status" value="1"/>
</dbReference>
<dbReference type="EMBL" id="CP064814">
    <property type="protein sequence ID" value="QPG75599.1"/>
    <property type="molecule type" value="Genomic_DNA"/>
</dbReference>
<keyword evidence="5" id="KW-0809">Transit peptide</keyword>
<evidence type="ECO:0000256" key="2">
    <source>
        <dbReference type="ARBA" id="ARBA00005687"/>
    </source>
</evidence>
<accession>A0A875S7B1</accession>
<reference evidence="11" key="1">
    <citation type="submission" date="2020-10" db="EMBL/GenBank/DDBJ databases">
        <authorList>
            <person name="Roach M.J.R."/>
        </authorList>
    </citation>
    <scope>NUCLEOTIDE SEQUENCE</scope>
    <source>
        <strain evidence="11">CBS 1945</strain>
    </source>
</reference>
<comment type="subcellular location">
    <subcellularLocation>
        <location evidence="1">Mitochondrion inner membrane</location>
    </subcellularLocation>
</comment>
<evidence type="ECO:0000256" key="4">
    <source>
        <dbReference type="ARBA" id="ARBA00022792"/>
    </source>
</evidence>
<organism evidence="11 12">
    <name type="scientific">Eeniella nana</name>
    <name type="common">Yeast</name>
    <name type="synonym">Brettanomyces nanus</name>
    <dbReference type="NCBI Taxonomy" id="13502"/>
    <lineage>
        <taxon>Eukaryota</taxon>
        <taxon>Fungi</taxon>
        <taxon>Dikarya</taxon>
        <taxon>Ascomycota</taxon>
        <taxon>Saccharomycotina</taxon>
        <taxon>Pichiomycetes</taxon>
        <taxon>Pichiales</taxon>
        <taxon>Pichiaceae</taxon>
        <taxon>Brettanomyces</taxon>
    </lineage>
</organism>
<name>A0A875S7B1_EENNA</name>
<comment type="function">
    <text evidence="9">Involved in the organization of the mitochondrial membranes and the global structure of the mitochondria. Also required for mitochondrial distribution and mobility as well as for the maintenance of mitochondrial DNA nucleoids structures.</text>
</comment>
<gene>
    <name evidence="11" type="ORF">FOA43_002956</name>
</gene>
<dbReference type="KEGG" id="bnn:FOA43_002956"/>
<feature type="transmembrane region" description="Helical" evidence="10">
    <location>
        <begin position="468"/>
        <end position="487"/>
    </location>
</feature>
<evidence type="ECO:0000313" key="12">
    <source>
        <dbReference type="Proteomes" id="UP000662931"/>
    </source>
</evidence>
<dbReference type="InterPro" id="IPR012571">
    <property type="entry name" value="Mdm31/Mdm32"/>
</dbReference>
<keyword evidence="4" id="KW-0999">Mitochondrion inner membrane</keyword>
<dbReference type="PANTHER" id="PTHR31068">
    <property type="entry name" value="MITOCHONDRIAL DISTRIBUTION AND MORPHOLOGY PROTEIN 31"/>
    <property type="match status" value="1"/>
</dbReference>
<dbReference type="GO" id="GO:0000001">
    <property type="term" value="P:mitochondrion inheritance"/>
    <property type="evidence" value="ECO:0007669"/>
    <property type="project" value="InterPro"/>
</dbReference>
<keyword evidence="6 10" id="KW-1133">Transmembrane helix</keyword>
<keyword evidence="3 10" id="KW-0812">Transmembrane</keyword>
<proteinExistence type="inferred from homology"/>
<evidence type="ECO:0000256" key="10">
    <source>
        <dbReference type="SAM" id="Phobius"/>
    </source>
</evidence>
<keyword evidence="8 10" id="KW-0472">Membrane</keyword>
<evidence type="ECO:0000256" key="1">
    <source>
        <dbReference type="ARBA" id="ARBA00004273"/>
    </source>
</evidence>
<comment type="similarity">
    <text evidence="2">Belongs to the MDM31/MDM32 family.</text>
</comment>
<evidence type="ECO:0000256" key="7">
    <source>
        <dbReference type="ARBA" id="ARBA00023128"/>
    </source>
</evidence>
<dbReference type="GO" id="GO:0005743">
    <property type="term" value="C:mitochondrial inner membrane"/>
    <property type="evidence" value="ECO:0007669"/>
    <property type="project" value="UniProtKB-SubCell"/>
</dbReference>
<dbReference type="OrthoDB" id="17678at2759"/>
<dbReference type="GO" id="GO:0007005">
    <property type="term" value="P:mitochondrion organization"/>
    <property type="evidence" value="ECO:0007669"/>
    <property type="project" value="InterPro"/>
</dbReference>
<keyword evidence="7" id="KW-0496">Mitochondrion</keyword>